<feature type="chain" id="PRO_5038076737" evidence="1">
    <location>
        <begin position="20"/>
        <end position="528"/>
    </location>
</feature>
<protein>
    <submittedName>
        <fullName evidence="2">Uncharacterized protein</fullName>
    </submittedName>
</protein>
<gene>
    <name evidence="2" type="ORF">HRQ91_06220</name>
</gene>
<evidence type="ECO:0000313" key="3">
    <source>
        <dbReference type="Proteomes" id="UP000671908"/>
    </source>
</evidence>
<keyword evidence="1" id="KW-0732">Signal</keyword>
<evidence type="ECO:0000313" key="2">
    <source>
        <dbReference type="EMBL" id="QTQ14084.1"/>
    </source>
</evidence>
<name>A0A975IF90_9SPIR</name>
<dbReference type="Proteomes" id="UP000671908">
    <property type="component" value="Chromosome"/>
</dbReference>
<proteinExistence type="predicted"/>
<feature type="signal peptide" evidence="1">
    <location>
        <begin position="1"/>
        <end position="19"/>
    </location>
</feature>
<keyword evidence="3" id="KW-1185">Reference proteome</keyword>
<dbReference type="KEGG" id="tpav:HRQ91_06220"/>
<dbReference type="RefSeq" id="WP_210118776.1">
    <property type="nucleotide sequence ID" value="NZ_CP054142.1"/>
</dbReference>
<dbReference type="EMBL" id="CP054142">
    <property type="protein sequence ID" value="QTQ14084.1"/>
    <property type="molecule type" value="Genomic_DNA"/>
</dbReference>
<evidence type="ECO:0000256" key="1">
    <source>
        <dbReference type="SAM" id="SignalP"/>
    </source>
</evidence>
<organism evidence="2 3">
    <name type="scientific">Treponema parvum</name>
    <dbReference type="NCBI Taxonomy" id="138851"/>
    <lineage>
        <taxon>Bacteria</taxon>
        <taxon>Pseudomonadati</taxon>
        <taxon>Spirochaetota</taxon>
        <taxon>Spirochaetia</taxon>
        <taxon>Spirochaetales</taxon>
        <taxon>Treponemataceae</taxon>
        <taxon>Treponema</taxon>
    </lineage>
</organism>
<reference evidence="2 3" key="1">
    <citation type="journal article" date="2021" name="Microbiol. Resour. Announc.">
        <title>Complete Genome Sequences of Three Human Oral Treponema parvum Isolates.</title>
        <authorList>
            <person name="Zeng H."/>
            <person name="Watt R.M."/>
        </authorList>
    </citation>
    <scope>NUCLEOTIDE SEQUENCE [LARGE SCALE GENOMIC DNA]</scope>
    <source>
        <strain evidence="2 3">ATCC 700770</strain>
    </source>
</reference>
<dbReference type="AlphaFoldDB" id="A0A975IF90"/>
<sequence length="528" mass="60694">MKLKFLVFSALLTFSGVFAQQYKIETVTYNITGATWKYSIEENIKIDKKRVFTSEQEFMSYFRDLQQRFYNERIFESATLDFTITAPAKSLPNDKEANGDDAGMQNTMPEQEGLYLVHITVTTVDSHHFLLVPYPKYNSNSGTTIKLKVKDTNFLGSMEELSGDISFAIETDNEDRGKDYVFGLSADFGIPFPAGVFKAKWINSWAVSFTVGEDMPEWNVSTGIVLSLPFDKFSLDWTFKQSTAHDFDYIKYGDEFYYTEYAEFAIPITLHEIDNWGKVYYTPLISATYNWDTDGIDKDNDDLSSPFYKIGHGLSTERVNWYGNFRHGLSLKFDQYIGYNTQRYDIVPFVSGEAKIFLAFKYLGMNMDAYAFASKNSTTKIGGRLRGIKDDQKYSTGDPEIDSHYATRPDSAIVVNMDMPFHILTFNFSDSKHLHFLRVFDCELQIAPFFDFALLRNKATNTHLWFKDGFYAGGLEFLVFPQKWRSLVVRASAGIDLGRIIVPSSYINKDWRKEVSKYEIEIGVGLHY</sequence>
<accession>A0A975IF90</accession>